<evidence type="ECO:0000259" key="2">
    <source>
        <dbReference type="Pfam" id="PF09718"/>
    </source>
</evidence>
<protein>
    <submittedName>
        <fullName evidence="3">Phage tail tape measure protein, lambda family</fullName>
    </submittedName>
</protein>
<sequence>MTVKEHELRLKINAEAAKAGARDFTAALSAVRKAVEGLERGTDGAFTKLKSLKPQFDVTPITKATTATRDLSSAMDQAGTASAKIGTTTQRASLAASMALRQASTSAQKLAFRLDDLGDTAALDQLDAGLDRLHAQLRRAPDLAGVRAARNEYENLRTELTQAATAAEYAKGAQAQLDRQARESAAAADKHAASIASLRAEFQPLFAVSKQYEAQLDRIAAAERESILTSGQAEAARQRAAQALLVAGNAADTFAGSGRNAAFAAQQVGFQLTDIAVMLQGGMSPLSIMMTQGGQLAGTFQTLGSRAQVFTALKAGLMGMVSPMSLITFGAIGLGAALYYGLSKAIPPTRTLSEALSDLDSALSKAKTTSREAGDMNHMVETYGAATKEVQALVAARRDLAKLDAQDALKAAQKSLYEEFGGVDMWDSLAGFADTAEGRARMLASQLDLSATAAKELEAAMQKARTATDAESMATQYAAMRKQIVFSAGGIAKLTKSQKAFVNGLTEAESKAREFVALDMAKPVTTAKTATDSLAGSMGGVAAQAERVLNTLKALAGVKINISAPTITTPTLPKATPISTAPATSATPAAPISTGGDIFAKLTKIEDVAYRTPAATKPAAAMTVGEMQAVITASVTHTGAMQAEKTAAEELTDSLKERLTSLQAETLTLQTVAAGTYATDEAARLYAEASITATGGIDQQTAAMIRQIDAAGKLNEALTRVARDPVNDWIQSVPTWVQAGQQIETQALSSLSDAIAGLATTGKFDFESLGNSILQTAAKVAADMAVREMVGLFGGNISGTGTGGFGLGNVLGAMFGGTVGAFSEGGYSTRPVGFAPTSAANFHNAPHFAEGTTNTSGIPAVLHPNEAVIPLSRGRKIPVEMGDSAGGGTVVHMPQHITINTPDADSFRRSKKQLAADLAETGQRAVRSIR</sequence>
<feature type="domain" description="Bacteriophage tail tape measure N-terminal" evidence="1">
    <location>
        <begin position="252"/>
        <end position="398"/>
    </location>
</feature>
<dbReference type="Pfam" id="PF06791">
    <property type="entry name" value="TMP_2"/>
    <property type="match status" value="1"/>
</dbReference>
<proteinExistence type="predicted"/>
<accession>A0A1H8C9H8</accession>
<dbReference type="STRING" id="933059.SAMN04488103_102441"/>
<reference evidence="3 4" key="1">
    <citation type="submission" date="2016-10" db="EMBL/GenBank/DDBJ databases">
        <authorList>
            <person name="de Groot N.N."/>
        </authorList>
    </citation>
    <scope>NUCLEOTIDE SEQUENCE [LARGE SCALE GENOMIC DNA]</scope>
    <source>
        <strain evidence="3 4">DSM 3857</strain>
    </source>
</reference>
<dbReference type="RefSeq" id="WP_139201534.1">
    <property type="nucleotide sequence ID" value="NZ_FOCE01000002.1"/>
</dbReference>
<dbReference type="Pfam" id="PF09718">
    <property type="entry name" value="Tape_meas_lam_C"/>
    <property type="match status" value="1"/>
</dbReference>
<dbReference type="EMBL" id="FOCE01000002">
    <property type="protein sequence ID" value="SEM91881.1"/>
    <property type="molecule type" value="Genomic_DNA"/>
</dbReference>
<dbReference type="InterPro" id="IPR006431">
    <property type="entry name" value="Phage_tape_meas_C"/>
</dbReference>
<evidence type="ECO:0000313" key="4">
    <source>
        <dbReference type="Proteomes" id="UP000198761"/>
    </source>
</evidence>
<evidence type="ECO:0000259" key="1">
    <source>
        <dbReference type="Pfam" id="PF06791"/>
    </source>
</evidence>
<name>A0A1H8C9H8_9RHOB</name>
<evidence type="ECO:0000313" key="3">
    <source>
        <dbReference type="EMBL" id="SEM91881.1"/>
    </source>
</evidence>
<dbReference type="OrthoDB" id="7710249at2"/>
<keyword evidence="4" id="KW-1185">Reference proteome</keyword>
<dbReference type="InterPro" id="IPR009628">
    <property type="entry name" value="Phage_tape_measure_N"/>
</dbReference>
<feature type="domain" description="Bacteriophage tail tape measure C-terminal" evidence="2">
    <location>
        <begin position="724"/>
        <end position="790"/>
    </location>
</feature>
<dbReference type="AlphaFoldDB" id="A0A1H8C9H8"/>
<gene>
    <name evidence="3" type="ORF">SAMN04488103_102441</name>
</gene>
<dbReference type="Proteomes" id="UP000198761">
    <property type="component" value="Unassembled WGS sequence"/>
</dbReference>
<organism evidence="3 4">
    <name type="scientific">Gemmobacter aquatilis</name>
    <dbReference type="NCBI Taxonomy" id="933059"/>
    <lineage>
        <taxon>Bacteria</taxon>
        <taxon>Pseudomonadati</taxon>
        <taxon>Pseudomonadota</taxon>
        <taxon>Alphaproteobacteria</taxon>
        <taxon>Rhodobacterales</taxon>
        <taxon>Paracoccaceae</taxon>
        <taxon>Gemmobacter</taxon>
    </lineage>
</organism>